<evidence type="ECO:0000313" key="1">
    <source>
        <dbReference type="EMBL" id="QEN04186.1"/>
    </source>
</evidence>
<reference evidence="1 2" key="2">
    <citation type="submission" date="2019-09" db="EMBL/GenBank/DDBJ databases">
        <title>Complete Genome Sequence and Methylome Analysis of free living Spirochaetas.</title>
        <authorList>
            <person name="Leshcheva N."/>
            <person name="Mikheeva N."/>
        </authorList>
    </citation>
    <scope>NUCLEOTIDE SEQUENCE [LARGE SCALE GENOMIC DNA]</scope>
    <source>
        <strain evidence="1 2">P</strain>
    </source>
</reference>
<dbReference type="EMBL" id="CP035807">
    <property type="protein sequence ID" value="QEN04186.1"/>
    <property type="molecule type" value="Genomic_DNA"/>
</dbReference>
<keyword evidence="2" id="KW-1185">Reference proteome</keyword>
<sequence length="123" mass="14748">MLKIISEKYLFENDMFITKSPSKFLSFFKKSFSRDEIKSFKELEFEEDAKFSGIDKDGNYYWTSYAGCFVFDKTGKLLTLFVIDFKEARRSDMPRFAIDNDGNAYRLIKGEDCYYLKMVKRYW</sequence>
<dbReference type="AlphaFoldDB" id="A0A5C1QBS9"/>
<dbReference type="RefSeq" id="WP_149567437.1">
    <property type="nucleotide sequence ID" value="NZ_CP035807.1"/>
</dbReference>
<organism evidence="1 2">
    <name type="scientific">Thiospirochaeta perfilievii</name>
    <dbReference type="NCBI Taxonomy" id="252967"/>
    <lineage>
        <taxon>Bacteria</taxon>
        <taxon>Pseudomonadati</taxon>
        <taxon>Spirochaetota</taxon>
        <taxon>Spirochaetia</taxon>
        <taxon>Spirochaetales</taxon>
        <taxon>Spirochaetaceae</taxon>
        <taxon>Thiospirochaeta</taxon>
    </lineage>
</organism>
<accession>A0A5C1QBS9</accession>
<dbReference type="Proteomes" id="UP000323824">
    <property type="component" value="Chromosome"/>
</dbReference>
<name>A0A5C1QBS9_9SPIO</name>
<gene>
    <name evidence="1" type="ORF">EW093_05530</name>
</gene>
<protein>
    <submittedName>
        <fullName evidence="1">Uncharacterized protein</fullName>
    </submittedName>
</protein>
<evidence type="ECO:0000313" key="2">
    <source>
        <dbReference type="Proteomes" id="UP000323824"/>
    </source>
</evidence>
<reference evidence="1 2" key="1">
    <citation type="submission" date="2019-02" db="EMBL/GenBank/DDBJ databases">
        <authorList>
            <person name="Fomenkov A."/>
            <person name="Dubinina G."/>
            <person name="Grabovich M."/>
            <person name="Vincze T."/>
            <person name="Roberts R.J."/>
        </authorList>
    </citation>
    <scope>NUCLEOTIDE SEQUENCE [LARGE SCALE GENOMIC DNA]</scope>
    <source>
        <strain evidence="1 2">P</strain>
    </source>
</reference>
<proteinExistence type="predicted"/>
<dbReference type="KEGG" id="sper:EW093_05530"/>